<gene>
    <name evidence="9" type="ORF">D3272_12330</name>
</gene>
<dbReference type="Proteomes" id="UP000289411">
    <property type="component" value="Unassembled WGS sequence"/>
</dbReference>
<dbReference type="PROSITE" id="PS52029">
    <property type="entry name" value="LD_TPASE"/>
    <property type="match status" value="1"/>
</dbReference>
<feature type="active site" description="Proton donor/acceptor" evidence="7">
    <location>
        <position position="160"/>
    </location>
</feature>
<dbReference type="PANTHER" id="PTHR36699">
    <property type="entry name" value="LD-TRANSPEPTIDASE"/>
    <property type="match status" value="1"/>
</dbReference>
<keyword evidence="6 7" id="KW-0961">Cell wall biogenesis/degradation</keyword>
<evidence type="ECO:0000256" key="6">
    <source>
        <dbReference type="ARBA" id="ARBA00023316"/>
    </source>
</evidence>
<accession>A0A4Q2RE01</accession>
<protein>
    <recommendedName>
        <fullName evidence="8">L,D-TPase catalytic domain-containing protein</fullName>
    </recommendedName>
</protein>
<dbReference type="InterPro" id="IPR038063">
    <property type="entry name" value="Transpep_catalytic_dom"/>
</dbReference>
<feature type="active site" description="Nucleophile" evidence="7">
    <location>
        <position position="168"/>
    </location>
</feature>
<dbReference type="UniPathway" id="UPA00219"/>
<dbReference type="OrthoDB" id="9809748at2"/>
<comment type="pathway">
    <text evidence="1 7">Cell wall biogenesis; peptidoglycan biosynthesis.</text>
</comment>
<keyword evidence="3" id="KW-0808">Transferase</keyword>
<reference evidence="9 10" key="2">
    <citation type="submission" date="2019-02" db="EMBL/GenBank/DDBJ databases">
        <title>'Lichenibacterium ramalinii' gen. nov. sp. nov., 'Lichenibacterium minor' gen. nov. sp. nov.</title>
        <authorList>
            <person name="Pankratov T."/>
        </authorList>
    </citation>
    <scope>NUCLEOTIDE SEQUENCE [LARGE SCALE GENOMIC DNA]</scope>
    <source>
        <strain evidence="9 10">RmlP001</strain>
    </source>
</reference>
<dbReference type="GO" id="GO:0009252">
    <property type="term" value="P:peptidoglycan biosynthetic process"/>
    <property type="evidence" value="ECO:0007669"/>
    <property type="project" value="UniProtKB-UniPathway"/>
</dbReference>
<evidence type="ECO:0000256" key="4">
    <source>
        <dbReference type="ARBA" id="ARBA00022960"/>
    </source>
</evidence>
<evidence type="ECO:0000256" key="1">
    <source>
        <dbReference type="ARBA" id="ARBA00004752"/>
    </source>
</evidence>
<evidence type="ECO:0000256" key="3">
    <source>
        <dbReference type="ARBA" id="ARBA00022679"/>
    </source>
</evidence>
<dbReference type="Pfam" id="PF03734">
    <property type="entry name" value="YkuD"/>
    <property type="match status" value="1"/>
</dbReference>
<organism evidence="9 10">
    <name type="scientific">Lichenibacterium ramalinae</name>
    <dbReference type="NCBI Taxonomy" id="2316527"/>
    <lineage>
        <taxon>Bacteria</taxon>
        <taxon>Pseudomonadati</taxon>
        <taxon>Pseudomonadota</taxon>
        <taxon>Alphaproteobacteria</taxon>
        <taxon>Hyphomicrobiales</taxon>
        <taxon>Lichenihabitantaceae</taxon>
        <taxon>Lichenibacterium</taxon>
    </lineage>
</organism>
<dbReference type="RefSeq" id="WP_129219483.1">
    <property type="nucleotide sequence ID" value="NZ_QYBC01000009.1"/>
</dbReference>
<evidence type="ECO:0000313" key="9">
    <source>
        <dbReference type="EMBL" id="RYB04724.1"/>
    </source>
</evidence>
<evidence type="ECO:0000256" key="2">
    <source>
        <dbReference type="ARBA" id="ARBA00005992"/>
    </source>
</evidence>
<dbReference type="GO" id="GO:0071555">
    <property type="term" value="P:cell wall organization"/>
    <property type="evidence" value="ECO:0007669"/>
    <property type="project" value="UniProtKB-UniRule"/>
</dbReference>
<dbReference type="AlphaFoldDB" id="A0A4Q2RE01"/>
<evidence type="ECO:0000256" key="7">
    <source>
        <dbReference type="PROSITE-ProRule" id="PRU01373"/>
    </source>
</evidence>
<evidence type="ECO:0000259" key="8">
    <source>
        <dbReference type="PROSITE" id="PS52029"/>
    </source>
</evidence>
<reference evidence="9 10" key="1">
    <citation type="submission" date="2018-09" db="EMBL/GenBank/DDBJ databases">
        <authorList>
            <person name="Grouzdev D.S."/>
            <person name="Krutkina M.S."/>
        </authorList>
    </citation>
    <scope>NUCLEOTIDE SEQUENCE [LARGE SCALE GENOMIC DNA]</scope>
    <source>
        <strain evidence="9 10">RmlP001</strain>
    </source>
</reference>
<dbReference type="GO" id="GO:0004180">
    <property type="term" value="F:carboxypeptidase activity"/>
    <property type="evidence" value="ECO:0007669"/>
    <property type="project" value="UniProtKB-ARBA"/>
</dbReference>
<dbReference type="CDD" id="cd16913">
    <property type="entry name" value="YkuD_like"/>
    <property type="match status" value="1"/>
</dbReference>
<name>A0A4Q2RE01_9HYPH</name>
<feature type="domain" description="L,D-TPase catalytic" evidence="8">
    <location>
        <begin position="68"/>
        <end position="195"/>
    </location>
</feature>
<dbReference type="SUPFAM" id="SSF141523">
    <property type="entry name" value="L,D-transpeptidase catalytic domain-like"/>
    <property type="match status" value="1"/>
</dbReference>
<dbReference type="EMBL" id="QYBC01000009">
    <property type="protein sequence ID" value="RYB04724.1"/>
    <property type="molecule type" value="Genomic_DNA"/>
</dbReference>
<keyword evidence="4 7" id="KW-0133">Cell shape</keyword>
<proteinExistence type="inferred from homology"/>
<dbReference type="PANTHER" id="PTHR36699:SF1">
    <property type="entry name" value="L,D-TRANSPEPTIDASE YAFK-RELATED"/>
    <property type="match status" value="1"/>
</dbReference>
<evidence type="ECO:0000256" key="5">
    <source>
        <dbReference type="ARBA" id="ARBA00022984"/>
    </source>
</evidence>
<dbReference type="InterPro" id="IPR005490">
    <property type="entry name" value="LD_TPept_cat_dom"/>
</dbReference>
<keyword evidence="10" id="KW-1185">Reference proteome</keyword>
<dbReference type="GO" id="GO:0016740">
    <property type="term" value="F:transferase activity"/>
    <property type="evidence" value="ECO:0007669"/>
    <property type="project" value="UniProtKB-KW"/>
</dbReference>
<keyword evidence="5 7" id="KW-0573">Peptidoglycan synthesis</keyword>
<evidence type="ECO:0000313" key="10">
    <source>
        <dbReference type="Proteomes" id="UP000289411"/>
    </source>
</evidence>
<dbReference type="GO" id="GO:0008360">
    <property type="term" value="P:regulation of cell shape"/>
    <property type="evidence" value="ECO:0007669"/>
    <property type="project" value="UniProtKB-UniRule"/>
</dbReference>
<comment type="caution">
    <text evidence="9">The sequence shown here is derived from an EMBL/GenBank/DDBJ whole genome shotgun (WGS) entry which is preliminary data.</text>
</comment>
<sequence>MPLPGEVQVESVMRFPFPRGPRLLPLVFAVLALAGCAGDLAEHVNIGTVYPDTMALMAAKDMDRGAPIMIRITKEDSTLEVLKEDRQGRYRPLKTYSICRFSGGLGPKKAEGDHQAPEGFYTVAPNQMNPHSREYLSFNTGYPNAFDRSFGRTGDSLMVHGGCRSVGCYAMTNAQIEEIYGLAHEAFAGGQTAIPLEAFPFRMTEANLDRHRDDPNAPFWAMLKTGSDAFTAAARPPQVAVCDHRYVFAPDGAPRPGGQSCTAAS</sequence>
<comment type="similarity">
    <text evidence="2">Belongs to the YkuD family.</text>
</comment>